<dbReference type="GO" id="GO:0008170">
    <property type="term" value="F:N-methyltransferase activity"/>
    <property type="evidence" value="ECO:0007669"/>
    <property type="project" value="InterPro"/>
</dbReference>
<comment type="similarity">
    <text evidence="1 4">Belongs to the N(4)/N(6)-methyltransferase family.</text>
</comment>
<dbReference type="CDD" id="cd02440">
    <property type="entry name" value="AdoMet_MTases"/>
    <property type="match status" value="1"/>
</dbReference>
<dbReference type="PROSITE" id="PS00092">
    <property type="entry name" value="N6_MTASE"/>
    <property type="match status" value="1"/>
</dbReference>
<dbReference type="RefSeq" id="WP_149666714.1">
    <property type="nucleotide sequence ID" value="NZ_LHHE01000043.1"/>
</dbReference>
<dbReference type="InterPro" id="IPR029063">
    <property type="entry name" value="SAM-dependent_MTases_sf"/>
</dbReference>
<dbReference type="InterPro" id="IPR002941">
    <property type="entry name" value="DNA_methylase_N4/N6"/>
</dbReference>
<organism evidence="6">
    <name type="scientific">Salmonella derby</name>
    <dbReference type="NCBI Taxonomy" id="28144"/>
    <lineage>
        <taxon>Bacteria</taxon>
        <taxon>Pseudomonadati</taxon>
        <taxon>Pseudomonadota</taxon>
        <taxon>Gammaproteobacteria</taxon>
        <taxon>Enterobacterales</taxon>
        <taxon>Enterobacteriaceae</taxon>
        <taxon>Salmonella</taxon>
    </lineage>
</organism>
<gene>
    <name evidence="7" type="ORF">G3378_003757</name>
    <name evidence="6" type="ORF">GB449_25180</name>
</gene>
<evidence type="ECO:0000256" key="3">
    <source>
        <dbReference type="ARBA" id="ARBA00022679"/>
    </source>
</evidence>
<evidence type="ECO:0000256" key="1">
    <source>
        <dbReference type="ARBA" id="ARBA00006594"/>
    </source>
</evidence>
<protein>
    <recommendedName>
        <fullName evidence="4">Methyltransferase</fullName>
        <ecNumber evidence="4">2.1.1.-</ecNumber>
    </recommendedName>
</protein>
<dbReference type="Gene3D" id="3.40.50.150">
    <property type="entry name" value="Vaccinia Virus protein VP39"/>
    <property type="match status" value="1"/>
</dbReference>
<keyword evidence="3 6" id="KW-0808">Transferase</keyword>
<evidence type="ECO:0000313" key="6">
    <source>
        <dbReference type="EMBL" id="HAB6118956.1"/>
    </source>
</evidence>
<dbReference type="GO" id="GO:0032259">
    <property type="term" value="P:methylation"/>
    <property type="evidence" value="ECO:0007669"/>
    <property type="project" value="UniProtKB-KW"/>
</dbReference>
<dbReference type="EC" id="2.1.1.-" evidence="4"/>
<dbReference type="EMBL" id="DAAHHG010000042">
    <property type="protein sequence ID" value="HAB6118956.1"/>
    <property type="molecule type" value="Genomic_DNA"/>
</dbReference>
<dbReference type="InterPro" id="IPR002052">
    <property type="entry name" value="DNA_methylase_N6_adenine_CS"/>
</dbReference>
<dbReference type="EMBL" id="DAARKQ010000039">
    <property type="protein sequence ID" value="HAE2823856.1"/>
    <property type="molecule type" value="Genomic_DNA"/>
</dbReference>
<name>A0A6Y5CII7_SALDE</name>
<dbReference type="GO" id="GO:0003677">
    <property type="term" value="F:DNA binding"/>
    <property type="evidence" value="ECO:0007669"/>
    <property type="project" value="InterPro"/>
</dbReference>
<sequence>MKNTVKINSVDLINADCLHFIQSLPDDSIDLIVTDPPYFKVKPNGWDNQWKGDEDYLKWLDHCLAQFWRVLKPAGSLYLFCGHRLASDIEIMMRERFNVLNHIIWAKPSGRWNGCNKESLRAYFPATERVLFAEHYHGPYRGKSDGYAAKERELKQHIMAPLISYFRNARAELGITAKQIAEATGKKNMVSHWFGASQWQLPNEAD</sequence>
<proteinExistence type="inferred from homology"/>
<feature type="domain" description="DNA methylase N-4/N-6" evidence="5">
    <location>
        <begin position="29"/>
        <end position="133"/>
    </location>
</feature>
<evidence type="ECO:0000259" key="5">
    <source>
        <dbReference type="Pfam" id="PF01555"/>
    </source>
</evidence>
<reference evidence="6" key="1">
    <citation type="journal article" date="2018" name="Genome Biol.">
        <title>SKESA: strategic k-mer extension for scrupulous assemblies.</title>
        <authorList>
            <person name="Souvorov A."/>
            <person name="Agarwala R."/>
            <person name="Lipman D.J."/>
        </authorList>
    </citation>
    <scope>NUCLEOTIDE SEQUENCE</scope>
    <source>
        <strain evidence="6">Salmonella enterica</strain>
    </source>
</reference>
<dbReference type="InterPro" id="IPR001091">
    <property type="entry name" value="RM_Methyltransferase"/>
</dbReference>
<evidence type="ECO:0000313" key="7">
    <source>
        <dbReference type="EMBL" id="HAE2823856.1"/>
    </source>
</evidence>
<dbReference type="Pfam" id="PF01555">
    <property type="entry name" value="N6_N4_Mtase"/>
    <property type="match status" value="1"/>
</dbReference>
<evidence type="ECO:0000256" key="2">
    <source>
        <dbReference type="ARBA" id="ARBA00022603"/>
    </source>
</evidence>
<dbReference type="SUPFAM" id="SSF53335">
    <property type="entry name" value="S-adenosyl-L-methionine-dependent methyltransferases"/>
    <property type="match status" value="1"/>
</dbReference>
<reference evidence="6" key="2">
    <citation type="submission" date="2019-10" db="EMBL/GenBank/DDBJ databases">
        <authorList>
            <consortium name="NCBI Pathogen Detection Project"/>
        </authorList>
    </citation>
    <scope>NUCLEOTIDE SEQUENCE</scope>
    <source>
        <strain evidence="6">Salmonella enterica</strain>
    </source>
</reference>
<accession>A0A6Y5CII7</accession>
<comment type="caution">
    <text evidence="6">The sequence shown here is derived from an EMBL/GenBank/DDBJ whole genome shotgun (WGS) entry which is preliminary data.</text>
</comment>
<dbReference type="PRINTS" id="PR00508">
    <property type="entry name" value="S21N4MTFRASE"/>
</dbReference>
<keyword evidence="2 6" id="KW-0489">Methyltransferase</keyword>
<feature type="non-terminal residue" evidence="6">
    <location>
        <position position="206"/>
    </location>
</feature>
<dbReference type="AlphaFoldDB" id="A0A6Y5CII7"/>
<evidence type="ECO:0000256" key="4">
    <source>
        <dbReference type="RuleBase" id="RU362026"/>
    </source>
</evidence>